<accession>A0ABR7DIK9</accession>
<evidence type="ECO:0000313" key="3">
    <source>
        <dbReference type="Proteomes" id="UP000596929"/>
    </source>
</evidence>
<proteinExistence type="predicted"/>
<feature type="domain" description="Reverse transcriptase" evidence="1">
    <location>
        <begin position="87"/>
        <end position="343"/>
    </location>
</feature>
<dbReference type="CDD" id="cd01651">
    <property type="entry name" value="RT_G2_intron"/>
    <property type="match status" value="1"/>
</dbReference>
<keyword evidence="2" id="KW-0808">Transferase</keyword>
<sequence>MAQKFKAPKSETELKKIQDEMYRITSKCIESKEIPKFKGLVEIMSSEVVIMTAIHNIKANKGSKTPGIDQKIIDKDYLQKDYYEVVTDIQNSFTNYKPDMVRRKWIPKPGKQEKRPLGIPTIKDRIVQECVRLIIEPILEAQFFQHSYGFRPWRDTHMALERVKDQVHRIGYYWIVEGDISRFFDNVNHTILIKKLYHMGIADRRILMIIKEMLKAGIMDECKKNELGTPQGGIISPILANVYLHQMDKWITREWENKVTQNNYSSKRNQYQSLHRYSNLKPAYLIRYADDWILLTDSKEHAEKWKYRISKFLETNLKLKLSDEKTLITNIKEKPIHFVGFTYKVIKEPSMRKGYKPVVRPQQERIDKKLLEIIQDIKMLRLPMTKENLIESISKINSKIRGIINYYSAANMVYFSLAKYHRRITTVAMNSLRRKGVIFKPAREVNNLIALHSNYSTWIPAIKLPNEQLIGITSPAFCKYQKTYNKNQEETPFSSKGRELHLKRTRKQLSLARMEEILQVPEIIKFNKYDKSKEIYNYEYFMNRMYAFNRDKGRCKICGEPIINGDKFHCHHISTNLPLQQINKVQNLLSTHSKCNKLIHEKISQYGFSDKAIKNAIKYRKKLIVN</sequence>
<gene>
    <name evidence="2" type="primary">ltrA</name>
    <name evidence="2" type="ORF">H8S20_16805</name>
</gene>
<dbReference type="PANTHER" id="PTHR34047">
    <property type="entry name" value="NUCLEAR INTRON MATURASE 1, MITOCHONDRIAL-RELATED"/>
    <property type="match status" value="1"/>
</dbReference>
<dbReference type="Proteomes" id="UP000596929">
    <property type="component" value="Unassembled WGS sequence"/>
</dbReference>
<keyword evidence="3" id="KW-1185">Reference proteome</keyword>
<dbReference type="SUPFAM" id="SSF56672">
    <property type="entry name" value="DNA/RNA polymerases"/>
    <property type="match status" value="1"/>
</dbReference>
<dbReference type="CDD" id="cd00085">
    <property type="entry name" value="HNHc"/>
    <property type="match status" value="1"/>
</dbReference>
<name>A0ABR7DIK9_9CLOT</name>
<reference evidence="2 3" key="1">
    <citation type="submission" date="2020-08" db="EMBL/GenBank/DDBJ databases">
        <title>Genome public.</title>
        <authorList>
            <person name="Liu C."/>
            <person name="Sun Q."/>
        </authorList>
    </citation>
    <scope>NUCLEOTIDE SEQUENCE [LARGE SCALE GENOMIC DNA]</scope>
    <source>
        <strain evidence="2 3">NSJ-6</strain>
    </source>
</reference>
<dbReference type="PANTHER" id="PTHR34047:SF8">
    <property type="entry name" value="PROTEIN YKFC"/>
    <property type="match status" value="1"/>
</dbReference>
<dbReference type="RefSeq" id="WP_186860815.1">
    <property type="nucleotide sequence ID" value="NZ_JACOOO010000040.1"/>
</dbReference>
<dbReference type="EMBL" id="JACOOO010000040">
    <property type="protein sequence ID" value="MBC5630518.1"/>
    <property type="molecule type" value="Genomic_DNA"/>
</dbReference>
<dbReference type="InterPro" id="IPR000477">
    <property type="entry name" value="RT_dom"/>
</dbReference>
<dbReference type="InterPro" id="IPR003615">
    <property type="entry name" value="HNH_nuc"/>
</dbReference>
<dbReference type="EC" id="2.7.7.49" evidence="2"/>
<protein>
    <submittedName>
        <fullName evidence="2">Group II intron reverse transcriptase/maturase</fullName>
        <ecNumber evidence="2">2.7.7.49</ecNumber>
    </submittedName>
</protein>
<dbReference type="NCBIfam" id="TIGR04416">
    <property type="entry name" value="group_II_RT_mat"/>
    <property type="match status" value="1"/>
</dbReference>
<organism evidence="2 3">
    <name type="scientific">Clostridium hominis</name>
    <dbReference type="NCBI Taxonomy" id="2763036"/>
    <lineage>
        <taxon>Bacteria</taxon>
        <taxon>Bacillati</taxon>
        <taxon>Bacillota</taxon>
        <taxon>Clostridia</taxon>
        <taxon>Eubacteriales</taxon>
        <taxon>Clostridiaceae</taxon>
        <taxon>Clostridium</taxon>
    </lineage>
</organism>
<keyword evidence="2" id="KW-0548">Nucleotidyltransferase</keyword>
<dbReference type="Pfam" id="PF00078">
    <property type="entry name" value="RVT_1"/>
    <property type="match status" value="1"/>
</dbReference>
<comment type="caution">
    <text evidence="2">The sequence shown here is derived from an EMBL/GenBank/DDBJ whole genome shotgun (WGS) entry which is preliminary data.</text>
</comment>
<dbReference type="InterPro" id="IPR043502">
    <property type="entry name" value="DNA/RNA_pol_sf"/>
</dbReference>
<evidence type="ECO:0000313" key="2">
    <source>
        <dbReference type="EMBL" id="MBC5630518.1"/>
    </source>
</evidence>
<dbReference type="GO" id="GO:0003964">
    <property type="term" value="F:RNA-directed DNA polymerase activity"/>
    <property type="evidence" value="ECO:0007669"/>
    <property type="project" value="UniProtKB-KW"/>
</dbReference>
<dbReference type="InterPro" id="IPR030931">
    <property type="entry name" value="Group_II_RT_mat"/>
</dbReference>
<evidence type="ECO:0000259" key="1">
    <source>
        <dbReference type="PROSITE" id="PS50878"/>
    </source>
</evidence>
<dbReference type="PROSITE" id="PS50878">
    <property type="entry name" value="RT_POL"/>
    <property type="match status" value="1"/>
</dbReference>
<dbReference type="InterPro" id="IPR051083">
    <property type="entry name" value="GrpII_Intron_Splice-Mob/Def"/>
</dbReference>
<keyword evidence="2" id="KW-0695">RNA-directed DNA polymerase</keyword>